<gene>
    <name evidence="1" type="ORF">ARMGADRAFT_1014156</name>
</gene>
<evidence type="ECO:0000313" key="2">
    <source>
        <dbReference type="Proteomes" id="UP000217790"/>
    </source>
</evidence>
<feature type="non-terminal residue" evidence="1">
    <location>
        <position position="1"/>
    </location>
</feature>
<proteinExistence type="predicted"/>
<protein>
    <submittedName>
        <fullName evidence="1">Uncharacterized protein</fullName>
    </submittedName>
</protein>
<dbReference type="Proteomes" id="UP000217790">
    <property type="component" value="Unassembled WGS sequence"/>
</dbReference>
<name>A0A2H3DK37_ARMGA</name>
<keyword evidence="2" id="KW-1185">Reference proteome</keyword>
<feature type="non-terminal residue" evidence="1">
    <location>
        <position position="84"/>
    </location>
</feature>
<sequence>VRPHEVTRDCAWACKASCHHVRSCEILSDCVRTPIVGTVIPTLPFQIEHFEAHLVTLVTLIAPGPGTCFWVGDNLFLFNVWQIR</sequence>
<dbReference type="AlphaFoldDB" id="A0A2H3DK37"/>
<dbReference type="InParanoid" id="A0A2H3DK37"/>
<evidence type="ECO:0000313" key="1">
    <source>
        <dbReference type="EMBL" id="PBK91208.1"/>
    </source>
</evidence>
<organism evidence="1 2">
    <name type="scientific">Armillaria gallica</name>
    <name type="common">Bulbous honey fungus</name>
    <name type="synonym">Armillaria bulbosa</name>
    <dbReference type="NCBI Taxonomy" id="47427"/>
    <lineage>
        <taxon>Eukaryota</taxon>
        <taxon>Fungi</taxon>
        <taxon>Dikarya</taxon>
        <taxon>Basidiomycota</taxon>
        <taxon>Agaricomycotina</taxon>
        <taxon>Agaricomycetes</taxon>
        <taxon>Agaricomycetidae</taxon>
        <taxon>Agaricales</taxon>
        <taxon>Marasmiineae</taxon>
        <taxon>Physalacriaceae</taxon>
        <taxon>Armillaria</taxon>
    </lineage>
</organism>
<accession>A0A2H3DK37</accession>
<dbReference type="EMBL" id="KZ293662">
    <property type="protein sequence ID" value="PBK91208.1"/>
    <property type="molecule type" value="Genomic_DNA"/>
</dbReference>
<reference evidence="2" key="1">
    <citation type="journal article" date="2017" name="Nat. Ecol. Evol.">
        <title>Genome expansion and lineage-specific genetic innovations in the forest pathogenic fungi Armillaria.</title>
        <authorList>
            <person name="Sipos G."/>
            <person name="Prasanna A.N."/>
            <person name="Walter M.C."/>
            <person name="O'Connor E."/>
            <person name="Balint B."/>
            <person name="Krizsan K."/>
            <person name="Kiss B."/>
            <person name="Hess J."/>
            <person name="Varga T."/>
            <person name="Slot J."/>
            <person name="Riley R."/>
            <person name="Boka B."/>
            <person name="Rigling D."/>
            <person name="Barry K."/>
            <person name="Lee J."/>
            <person name="Mihaltcheva S."/>
            <person name="LaButti K."/>
            <person name="Lipzen A."/>
            <person name="Waldron R."/>
            <person name="Moloney N.M."/>
            <person name="Sperisen C."/>
            <person name="Kredics L."/>
            <person name="Vagvoelgyi C."/>
            <person name="Patrignani A."/>
            <person name="Fitzpatrick D."/>
            <person name="Nagy I."/>
            <person name="Doyle S."/>
            <person name="Anderson J.B."/>
            <person name="Grigoriev I.V."/>
            <person name="Gueldener U."/>
            <person name="Muensterkoetter M."/>
            <person name="Nagy L.G."/>
        </authorList>
    </citation>
    <scope>NUCLEOTIDE SEQUENCE [LARGE SCALE GENOMIC DNA]</scope>
    <source>
        <strain evidence="2">Ar21-2</strain>
    </source>
</reference>